<proteinExistence type="predicted"/>
<organism evidence="1 2">
    <name type="scientific">Nonomuraea salmonea</name>
    <dbReference type="NCBI Taxonomy" id="46181"/>
    <lineage>
        <taxon>Bacteria</taxon>
        <taxon>Bacillati</taxon>
        <taxon>Actinomycetota</taxon>
        <taxon>Actinomycetes</taxon>
        <taxon>Streptosporangiales</taxon>
        <taxon>Streptosporangiaceae</taxon>
        <taxon>Nonomuraea</taxon>
    </lineage>
</organism>
<accession>A0ABV5P3J3</accession>
<dbReference type="EMBL" id="JBHMCF010000053">
    <property type="protein sequence ID" value="MFB9476716.1"/>
    <property type="molecule type" value="Genomic_DNA"/>
</dbReference>
<name>A0ABV5P3J3_9ACTN</name>
<protein>
    <recommendedName>
        <fullName evidence="3">Resolvase/invertase-type recombinase catalytic domain-containing protein</fullName>
    </recommendedName>
</protein>
<dbReference type="RefSeq" id="WP_379485159.1">
    <property type="nucleotide sequence ID" value="NZ_JBHMCF010000053.1"/>
</dbReference>
<evidence type="ECO:0000313" key="1">
    <source>
        <dbReference type="EMBL" id="MFB9476716.1"/>
    </source>
</evidence>
<keyword evidence="2" id="KW-1185">Reference proteome</keyword>
<evidence type="ECO:0008006" key="3">
    <source>
        <dbReference type="Google" id="ProtNLM"/>
    </source>
</evidence>
<sequence length="72" mass="8172">MAARETGDPRRPADVVRPGNCRRRMRQSFDAQTDALKAAGITRIFAEKISTRAKVKPELDRMLTLSVLVFQR</sequence>
<dbReference type="SUPFAM" id="SSF53041">
    <property type="entry name" value="Resolvase-like"/>
    <property type="match status" value="1"/>
</dbReference>
<dbReference type="Proteomes" id="UP001589568">
    <property type="component" value="Unassembled WGS sequence"/>
</dbReference>
<reference evidence="1 2" key="1">
    <citation type="submission" date="2024-09" db="EMBL/GenBank/DDBJ databases">
        <authorList>
            <person name="Sun Q."/>
            <person name="Mori K."/>
        </authorList>
    </citation>
    <scope>NUCLEOTIDE SEQUENCE [LARGE SCALE GENOMIC DNA]</scope>
    <source>
        <strain evidence="1 2">JCM 3324</strain>
    </source>
</reference>
<dbReference type="InterPro" id="IPR036162">
    <property type="entry name" value="Resolvase-like_N_sf"/>
</dbReference>
<dbReference type="Gene3D" id="3.40.50.1390">
    <property type="entry name" value="Resolvase, N-terminal catalytic domain"/>
    <property type="match status" value="1"/>
</dbReference>
<evidence type="ECO:0000313" key="2">
    <source>
        <dbReference type="Proteomes" id="UP001589568"/>
    </source>
</evidence>
<comment type="caution">
    <text evidence="1">The sequence shown here is derived from an EMBL/GenBank/DDBJ whole genome shotgun (WGS) entry which is preliminary data.</text>
</comment>
<gene>
    <name evidence="1" type="ORF">ACFFR3_45125</name>
</gene>